<dbReference type="EMBL" id="MZ447858">
    <property type="protein sequence ID" value="UAW01197.1"/>
    <property type="molecule type" value="Genomic_DNA"/>
</dbReference>
<keyword evidence="3" id="KW-0240">DNA-directed RNA polymerase</keyword>
<keyword evidence="5" id="KW-0548">Nucleotidyltransferase</keyword>
<protein>
    <recommendedName>
        <fullName evidence="2">DNA-directed RNA polymerase</fullName>
        <ecNumber evidence="2">2.7.7.6</ecNumber>
    </recommendedName>
</protein>
<evidence type="ECO:0000313" key="10">
    <source>
        <dbReference type="Proteomes" id="UP000828026"/>
    </source>
</evidence>
<feature type="domain" description="DNA-directed RNA polymerase C-terminal" evidence="8">
    <location>
        <begin position="11"/>
        <end position="158"/>
    </location>
</feature>
<dbReference type="GO" id="GO:0006351">
    <property type="term" value="P:DNA-templated transcription"/>
    <property type="evidence" value="ECO:0007669"/>
    <property type="project" value="InterPro"/>
</dbReference>
<keyword evidence="10" id="KW-1185">Reference proteome</keyword>
<evidence type="ECO:0000256" key="6">
    <source>
        <dbReference type="ARBA" id="ARBA00023163"/>
    </source>
</evidence>
<evidence type="ECO:0000259" key="8">
    <source>
        <dbReference type="Pfam" id="PF00940"/>
    </source>
</evidence>
<dbReference type="KEGG" id="vg:77933551"/>
<dbReference type="Proteomes" id="UP000828026">
    <property type="component" value="Segment"/>
</dbReference>
<evidence type="ECO:0000256" key="3">
    <source>
        <dbReference type="ARBA" id="ARBA00022478"/>
    </source>
</evidence>
<dbReference type="PANTHER" id="PTHR10102:SF0">
    <property type="entry name" value="DNA-DIRECTED RNA POLYMERASE, MITOCHONDRIAL"/>
    <property type="match status" value="1"/>
</dbReference>
<dbReference type="GO" id="GO:0000428">
    <property type="term" value="C:DNA-directed RNA polymerase complex"/>
    <property type="evidence" value="ECO:0007669"/>
    <property type="project" value="UniProtKB-KW"/>
</dbReference>
<comment type="similarity">
    <text evidence="1">Belongs to the phage and mitochondrial RNA polymerase family.</text>
</comment>
<dbReference type="InterPro" id="IPR002092">
    <property type="entry name" value="DNA-dir_Rpol_phage-type"/>
</dbReference>
<evidence type="ECO:0000256" key="1">
    <source>
        <dbReference type="ARBA" id="ARBA00009493"/>
    </source>
</evidence>
<evidence type="ECO:0000256" key="7">
    <source>
        <dbReference type="ARBA" id="ARBA00048552"/>
    </source>
</evidence>
<evidence type="ECO:0000256" key="2">
    <source>
        <dbReference type="ARBA" id="ARBA00012418"/>
    </source>
</evidence>
<dbReference type="PROSITE" id="PS00489">
    <property type="entry name" value="RNA_POL_PHAGE_2"/>
    <property type="match status" value="1"/>
</dbReference>
<dbReference type="GeneID" id="77933551"/>
<dbReference type="GO" id="GO:0001018">
    <property type="term" value="F:mitochondrial promoter sequence-specific DNA binding"/>
    <property type="evidence" value="ECO:0007669"/>
    <property type="project" value="TreeGrafter"/>
</dbReference>
<dbReference type="PANTHER" id="PTHR10102">
    <property type="entry name" value="DNA-DIRECTED RNA POLYMERASE, MITOCHONDRIAL"/>
    <property type="match status" value="1"/>
</dbReference>
<evidence type="ECO:0000256" key="5">
    <source>
        <dbReference type="ARBA" id="ARBA00022695"/>
    </source>
</evidence>
<proteinExistence type="inferred from homology"/>
<evidence type="ECO:0000256" key="4">
    <source>
        <dbReference type="ARBA" id="ARBA00022679"/>
    </source>
</evidence>
<keyword evidence="4" id="KW-0808">Transferase</keyword>
<reference evidence="9 10" key="1">
    <citation type="submission" date="2021-06" db="EMBL/GenBank/DDBJ databases">
        <authorList>
            <person name="Chen R."/>
            <person name="Qin H."/>
            <person name="He S."/>
            <person name="Han P."/>
            <person name="Xu F."/>
            <person name="Sun H."/>
            <person name="Fan H."/>
            <person name="Tong Y."/>
        </authorList>
    </citation>
    <scope>NUCLEOTIDE SEQUENCE [LARGE SCALE GENOMIC DNA]</scope>
</reference>
<evidence type="ECO:0000313" key="9">
    <source>
        <dbReference type="EMBL" id="UAW01197.1"/>
    </source>
</evidence>
<dbReference type="InterPro" id="IPR046950">
    <property type="entry name" value="DNA-dir_Rpol_C_phage-type"/>
</dbReference>
<comment type="catalytic activity">
    <reaction evidence="7">
        <text>RNA(n) + a ribonucleoside 5'-triphosphate = RNA(n+1) + diphosphate</text>
        <dbReference type="Rhea" id="RHEA:21248"/>
        <dbReference type="Rhea" id="RHEA-COMP:14527"/>
        <dbReference type="Rhea" id="RHEA-COMP:17342"/>
        <dbReference type="ChEBI" id="CHEBI:33019"/>
        <dbReference type="ChEBI" id="CHEBI:61557"/>
        <dbReference type="ChEBI" id="CHEBI:140395"/>
        <dbReference type="EC" id="2.7.7.6"/>
    </reaction>
</comment>
<accession>A0AAE9BP38</accession>
<dbReference type="Gene3D" id="1.10.287.280">
    <property type="match status" value="1"/>
</dbReference>
<dbReference type="GO" id="GO:0003899">
    <property type="term" value="F:DNA-directed RNA polymerase activity"/>
    <property type="evidence" value="ECO:0007669"/>
    <property type="project" value="UniProtKB-EC"/>
</dbReference>
<name>A0AAE9BP38_9CAUD</name>
<organism evidence="9 10">
    <name type="scientific">Vibrio phage BUCT194</name>
    <dbReference type="NCBI Taxonomy" id="2859072"/>
    <lineage>
        <taxon>Viruses</taxon>
        <taxon>Duplodnaviria</taxon>
        <taxon>Heunggongvirae</taxon>
        <taxon>Uroviricota</taxon>
        <taxon>Caudoviricetes</taxon>
        <taxon>Schitoviridae</taxon>
        <taxon>Varunavirus</taxon>
        <taxon>Varunavirus BUCT194</taxon>
    </lineage>
</organism>
<dbReference type="SUPFAM" id="SSF56672">
    <property type="entry name" value="DNA/RNA polymerases"/>
    <property type="match status" value="1"/>
</dbReference>
<keyword evidence="6" id="KW-0804">Transcription</keyword>
<dbReference type="EC" id="2.7.7.6" evidence="2"/>
<dbReference type="Pfam" id="PF00940">
    <property type="entry name" value="RNA_pol"/>
    <property type="match status" value="1"/>
</dbReference>
<dbReference type="InterPro" id="IPR043502">
    <property type="entry name" value="DNA/RNA_pol_sf"/>
</dbReference>
<dbReference type="RefSeq" id="YP_010657632.1">
    <property type="nucleotide sequence ID" value="NC_070848.1"/>
</dbReference>
<sequence length="415" mass="46551">MSNVLTEFTPFEYLLIHIAGALGKDKLLFEERIEYVKRHARELHKMVDDADDKPAFVRGLIELENYRKGNFNSGMMCGLDGTASGLQMLSVMSGCVTTATNVGLVDPNKRCDVYTEGVYQMNKLLHPSKHILLKADGNYDGLTRDDVKDAIMTKYYGSVARPEAIFGKGTQELAVFYAALRQMNPGAEDLMEDLLSCIDVMRTQYSWIMPDGFNVICNVIAETTKTVEIQELPNRSGNPSTFSHIYKFIGQDPAYVATAANGAHSCDSLVVREMHRRVNHDKEMLTKALSAVRGARVTDRSQFVSVRMANAIVNGEAWHTEITESMAGQLAEIIEDVLEHPKYPLVTVHDEFKSCLPAMGVVRHHYRNILAEVADSELATQMLRGMYDDNSVVYHKQRGHEELSSLIRQSRYAIC</sequence>